<keyword evidence="1" id="KW-1133">Transmembrane helix</keyword>
<sequence>MHLATIATALLLPFVAVAEPTITTTSTSYMTLTRTVTLMRAGTETVTYNGTTSHQPTGASTVLGTTATTTAPVVSPTINNSGSALGAANVAVVAMAGVVVAALL</sequence>
<dbReference type="Proteomes" id="UP001303473">
    <property type="component" value="Unassembled WGS sequence"/>
</dbReference>
<keyword evidence="2" id="KW-0732">Signal</keyword>
<feature type="transmembrane region" description="Helical" evidence="1">
    <location>
        <begin position="84"/>
        <end position="103"/>
    </location>
</feature>
<evidence type="ECO:0000256" key="2">
    <source>
        <dbReference type="SAM" id="SignalP"/>
    </source>
</evidence>
<keyword evidence="1" id="KW-0472">Membrane</keyword>
<proteinExistence type="predicted"/>
<dbReference type="EMBL" id="MU853806">
    <property type="protein sequence ID" value="KAK3939736.1"/>
    <property type="molecule type" value="Genomic_DNA"/>
</dbReference>
<name>A0AAN6N5U9_9PEZI</name>
<keyword evidence="1" id="KW-0812">Transmembrane</keyword>
<evidence type="ECO:0000313" key="3">
    <source>
        <dbReference type="EMBL" id="KAK3939736.1"/>
    </source>
</evidence>
<protein>
    <submittedName>
        <fullName evidence="3">Uncharacterized protein</fullName>
    </submittedName>
</protein>
<comment type="caution">
    <text evidence="3">The sequence shown here is derived from an EMBL/GenBank/DDBJ whole genome shotgun (WGS) entry which is preliminary data.</text>
</comment>
<organism evidence="3 4">
    <name type="scientific">Diplogelasinospora grovesii</name>
    <dbReference type="NCBI Taxonomy" id="303347"/>
    <lineage>
        <taxon>Eukaryota</taxon>
        <taxon>Fungi</taxon>
        <taxon>Dikarya</taxon>
        <taxon>Ascomycota</taxon>
        <taxon>Pezizomycotina</taxon>
        <taxon>Sordariomycetes</taxon>
        <taxon>Sordariomycetidae</taxon>
        <taxon>Sordariales</taxon>
        <taxon>Diplogelasinosporaceae</taxon>
        <taxon>Diplogelasinospora</taxon>
    </lineage>
</organism>
<accession>A0AAN6N5U9</accession>
<feature type="chain" id="PRO_5043009313" evidence="2">
    <location>
        <begin position="19"/>
        <end position="104"/>
    </location>
</feature>
<evidence type="ECO:0000313" key="4">
    <source>
        <dbReference type="Proteomes" id="UP001303473"/>
    </source>
</evidence>
<feature type="signal peptide" evidence="2">
    <location>
        <begin position="1"/>
        <end position="18"/>
    </location>
</feature>
<reference evidence="4" key="1">
    <citation type="journal article" date="2023" name="Mol. Phylogenet. Evol.">
        <title>Genome-scale phylogeny and comparative genomics of the fungal order Sordariales.</title>
        <authorList>
            <person name="Hensen N."/>
            <person name="Bonometti L."/>
            <person name="Westerberg I."/>
            <person name="Brannstrom I.O."/>
            <person name="Guillou S."/>
            <person name="Cros-Aarteil S."/>
            <person name="Calhoun S."/>
            <person name="Haridas S."/>
            <person name="Kuo A."/>
            <person name="Mondo S."/>
            <person name="Pangilinan J."/>
            <person name="Riley R."/>
            <person name="LaButti K."/>
            <person name="Andreopoulos B."/>
            <person name="Lipzen A."/>
            <person name="Chen C."/>
            <person name="Yan M."/>
            <person name="Daum C."/>
            <person name="Ng V."/>
            <person name="Clum A."/>
            <person name="Steindorff A."/>
            <person name="Ohm R.A."/>
            <person name="Martin F."/>
            <person name="Silar P."/>
            <person name="Natvig D.O."/>
            <person name="Lalanne C."/>
            <person name="Gautier V."/>
            <person name="Ament-Velasquez S.L."/>
            <person name="Kruys A."/>
            <person name="Hutchinson M.I."/>
            <person name="Powell A.J."/>
            <person name="Barry K."/>
            <person name="Miller A.N."/>
            <person name="Grigoriev I.V."/>
            <person name="Debuchy R."/>
            <person name="Gladieux P."/>
            <person name="Hiltunen Thoren M."/>
            <person name="Johannesson H."/>
        </authorList>
    </citation>
    <scope>NUCLEOTIDE SEQUENCE [LARGE SCALE GENOMIC DNA]</scope>
    <source>
        <strain evidence="4">CBS 340.73</strain>
    </source>
</reference>
<evidence type="ECO:0000256" key="1">
    <source>
        <dbReference type="SAM" id="Phobius"/>
    </source>
</evidence>
<gene>
    <name evidence="3" type="ORF">QBC46DRAFT_141503</name>
</gene>
<dbReference type="AlphaFoldDB" id="A0AAN6N5U9"/>
<keyword evidence="4" id="KW-1185">Reference proteome</keyword>